<dbReference type="EMBL" id="MU274905">
    <property type="protein sequence ID" value="KAI0091807.1"/>
    <property type="molecule type" value="Genomic_DNA"/>
</dbReference>
<evidence type="ECO:0000313" key="2">
    <source>
        <dbReference type="Proteomes" id="UP001055072"/>
    </source>
</evidence>
<dbReference type="Proteomes" id="UP001055072">
    <property type="component" value="Unassembled WGS sequence"/>
</dbReference>
<organism evidence="1 2">
    <name type="scientific">Irpex rosettiformis</name>
    <dbReference type="NCBI Taxonomy" id="378272"/>
    <lineage>
        <taxon>Eukaryota</taxon>
        <taxon>Fungi</taxon>
        <taxon>Dikarya</taxon>
        <taxon>Basidiomycota</taxon>
        <taxon>Agaricomycotina</taxon>
        <taxon>Agaricomycetes</taxon>
        <taxon>Polyporales</taxon>
        <taxon>Irpicaceae</taxon>
        <taxon>Irpex</taxon>
    </lineage>
</organism>
<proteinExistence type="predicted"/>
<evidence type="ECO:0000313" key="1">
    <source>
        <dbReference type="EMBL" id="KAI0091807.1"/>
    </source>
</evidence>
<comment type="caution">
    <text evidence="1">The sequence shown here is derived from an EMBL/GenBank/DDBJ whole genome shotgun (WGS) entry which is preliminary data.</text>
</comment>
<accession>A0ACB8UBP5</accession>
<protein>
    <submittedName>
        <fullName evidence="1">Uncharacterized protein</fullName>
    </submittedName>
</protein>
<name>A0ACB8UBP5_9APHY</name>
<keyword evidence="2" id="KW-1185">Reference proteome</keyword>
<gene>
    <name evidence="1" type="ORF">BDY19DRAFT_991481</name>
</gene>
<reference evidence="1" key="1">
    <citation type="journal article" date="2021" name="Environ. Microbiol.">
        <title>Gene family expansions and transcriptome signatures uncover fungal adaptations to wood decay.</title>
        <authorList>
            <person name="Hage H."/>
            <person name="Miyauchi S."/>
            <person name="Viragh M."/>
            <person name="Drula E."/>
            <person name="Min B."/>
            <person name="Chaduli D."/>
            <person name="Navarro D."/>
            <person name="Favel A."/>
            <person name="Norest M."/>
            <person name="Lesage-Meessen L."/>
            <person name="Balint B."/>
            <person name="Merenyi Z."/>
            <person name="de Eugenio L."/>
            <person name="Morin E."/>
            <person name="Martinez A.T."/>
            <person name="Baldrian P."/>
            <person name="Stursova M."/>
            <person name="Martinez M.J."/>
            <person name="Novotny C."/>
            <person name="Magnuson J.K."/>
            <person name="Spatafora J.W."/>
            <person name="Maurice S."/>
            <person name="Pangilinan J."/>
            <person name="Andreopoulos W."/>
            <person name="LaButti K."/>
            <person name="Hundley H."/>
            <person name="Na H."/>
            <person name="Kuo A."/>
            <person name="Barry K."/>
            <person name="Lipzen A."/>
            <person name="Henrissat B."/>
            <person name="Riley R."/>
            <person name="Ahrendt S."/>
            <person name="Nagy L.G."/>
            <person name="Grigoriev I.V."/>
            <person name="Martin F."/>
            <person name="Rosso M.N."/>
        </authorList>
    </citation>
    <scope>NUCLEOTIDE SEQUENCE</scope>
    <source>
        <strain evidence="1">CBS 384.51</strain>
    </source>
</reference>
<sequence length="300" mass="33681">MDEASLSSHGHKQLKHLSQSHDLRETVQVYEKGSSGRKDLVYSGEQQDSVEREEIVVTLQGFILRCNLSPITRNDQLSKNPVAAKQSLVLTGLGNDDFETAARAVLEIHTLFASTLPDNALLPWKPIRDEDFVCIEFSNRFFETGGDSESRIVQLSADIDPMGFLRAHCPTGRHTEDNVVLYYERHINPNSGEKTYLACKPVCVRVGQLVEIQASFCTVPITKGRHTMLSKLRVVCILGNPVQEDLNNEIFKVVKESPRSPTKKTKRNVGYESQQGSQEETNTTAALKRLRLEDTSMDQH</sequence>